<evidence type="ECO:0000313" key="2">
    <source>
        <dbReference type="WBParaSite" id="PS1159_v2.g23103.t1"/>
    </source>
</evidence>
<protein>
    <submittedName>
        <fullName evidence="2">Uncharacterized protein</fullName>
    </submittedName>
</protein>
<organism evidence="1 2">
    <name type="scientific">Panagrolaimus sp. PS1159</name>
    <dbReference type="NCBI Taxonomy" id="55785"/>
    <lineage>
        <taxon>Eukaryota</taxon>
        <taxon>Metazoa</taxon>
        <taxon>Ecdysozoa</taxon>
        <taxon>Nematoda</taxon>
        <taxon>Chromadorea</taxon>
        <taxon>Rhabditida</taxon>
        <taxon>Tylenchina</taxon>
        <taxon>Panagrolaimomorpha</taxon>
        <taxon>Panagrolaimoidea</taxon>
        <taxon>Panagrolaimidae</taxon>
        <taxon>Panagrolaimus</taxon>
    </lineage>
</organism>
<dbReference type="Proteomes" id="UP000887580">
    <property type="component" value="Unplaced"/>
</dbReference>
<proteinExistence type="predicted"/>
<name>A0AC35G1H7_9BILA</name>
<evidence type="ECO:0000313" key="1">
    <source>
        <dbReference type="Proteomes" id="UP000887580"/>
    </source>
</evidence>
<reference evidence="2" key="1">
    <citation type="submission" date="2022-11" db="UniProtKB">
        <authorList>
            <consortium name="WormBaseParasite"/>
        </authorList>
    </citation>
    <scope>IDENTIFICATION</scope>
</reference>
<dbReference type="WBParaSite" id="PS1159_v2.g23103.t1">
    <property type="protein sequence ID" value="PS1159_v2.g23103.t1"/>
    <property type="gene ID" value="PS1159_v2.g23103"/>
</dbReference>
<sequence length="424" mass="45050">MSTKYPILESLKVSEDNFHGYTVFLLGIGIVFLFLTLIRFMLGIMTCLNLIFNGSRKKASEKVKDAKKGASSKEGGSKKKKRRSSKTSSKSSKTSKTSTTKSAATKAKKEEKNRGKSTSPKGKPKPTAAATKKEETSKTDSSLAKKGKSWILEKRKSISDTLTSNSSSVKATSVDLLAAPSKPLTASTTTTATKSVTFDNVPEPANNTAYKYASVATTWQSPIAQDTSGKLFKSDDCPTPNPFKDPNSPIATTPPYVLGAPKVKTPKPSGSENSGAASAPTAPALIAAAAPPKPLSHDYPLYAPHEVPVQFCTENVKTAVESSSYSPGGKKNHPLKTPTKKEPSETVVQIPPPLLPAAFPLQTTPVTTSDTQTQFSVQATPLTTSDTQSQFSLQLTPQTTSDTQKSSTSESPAAPKTAEEMKKI</sequence>
<accession>A0AC35G1H7</accession>